<name>A0AAN9P0X3_PSOTE</name>
<evidence type="ECO:0000256" key="1">
    <source>
        <dbReference type="SAM" id="Phobius"/>
    </source>
</evidence>
<feature type="transmembrane region" description="Helical" evidence="1">
    <location>
        <begin position="119"/>
        <end position="141"/>
    </location>
</feature>
<organism evidence="2 3">
    <name type="scientific">Psophocarpus tetragonolobus</name>
    <name type="common">Winged bean</name>
    <name type="synonym">Dolichos tetragonolobus</name>
    <dbReference type="NCBI Taxonomy" id="3891"/>
    <lineage>
        <taxon>Eukaryota</taxon>
        <taxon>Viridiplantae</taxon>
        <taxon>Streptophyta</taxon>
        <taxon>Embryophyta</taxon>
        <taxon>Tracheophyta</taxon>
        <taxon>Spermatophyta</taxon>
        <taxon>Magnoliopsida</taxon>
        <taxon>eudicotyledons</taxon>
        <taxon>Gunneridae</taxon>
        <taxon>Pentapetalae</taxon>
        <taxon>rosids</taxon>
        <taxon>fabids</taxon>
        <taxon>Fabales</taxon>
        <taxon>Fabaceae</taxon>
        <taxon>Papilionoideae</taxon>
        <taxon>50 kb inversion clade</taxon>
        <taxon>NPAAA clade</taxon>
        <taxon>indigoferoid/millettioid clade</taxon>
        <taxon>Phaseoleae</taxon>
        <taxon>Psophocarpus</taxon>
    </lineage>
</organism>
<reference evidence="2 3" key="1">
    <citation type="submission" date="2024-01" db="EMBL/GenBank/DDBJ databases">
        <title>The genomes of 5 underutilized Papilionoideae crops provide insights into root nodulation and disease resistanc.</title>
        <authorList>
            <person name="Jiang F."/>
        </authorList>
    </citation>
    <scope>NUCLEOTIDE SEQUENCE [LARGE SCALE GENOMIC DNA]</scope>
    <source>
        <strain evidence="2">DUOXIRENSHENG_FW03</strain>
        <tissue evidence="2">Leaves</tissue>
    </source>
</reference>
<accession>A0AAN9P0X3</accession>
<keyword evidence="1" id="KW-1133">Transmembrane helix</keyword>
<evidence type="ECO:0000313" key="2">
    <source>
        <dbReference type="EMBL" id="KAK7380797.1"/>
    </source>
</evidence>
<feature type="transmembrane region" description="Helical" evidence="1">
    <location>
        <begin position="75"/>
        <end position="99"/>
    </location>
</feature>
<protein>
    <submittedName>
        <fullName evidence="2">Uncharacterized protein</fullName>
    </submittedName>
</protein>
<keyword evidence="3" id="KW-1185">Reference proteome</keyword>
<gene>
    <name evidence="2" type="ORF">VNO78_33316</name>
</gene>
<comment type="caution">
    <text evidence="2">The sequence shown here is derived from an EMBL/GenBank/DDBJ whole genome shotgun (WGS) entry which is preliminary data.</text>
</comment>
<sequence length="151" mass="17475">MFLFVGFGGTVKKRGLYEREKNVLKRTEERGHVGQECHVAESRGEKFLQQRIATCVITETESACRVLPNGVFKSILYFGLIIMILLRSANVNVALFCAFHDIFLRRAMHREKTLKKEVLNFKMLVTCYYYMSALCINRYMYGTDIFHATGI</sequence>
<proteinExistence type="predicted"/>
<dbReference type="EMBL" id="JAYMYS010000009">
    <property type="protein sequence ID" value="KAK7380797.1"/>
    <property type="molecule type" value="Genomic_DNA"/>
</dbReference>
<evidence type="ECO:0000313" key="3">
    <source>
        <dbReference type="Proteomes" id="UP001386955"/>
    </source>
</evidence>
<dbReference type="Proteomes" id="UP001386955">
    <property type="component" value="Unassembled WGS sequence"/>
</dbReference>
<dbReference type="AlphaFoldDB" id="A0AAN9P0X3"/>
<keyword evidence="1" id="KW-0812">Transmembrane</keyword>
<keyword evidence="1" id="KW-0472">Membrane</keyword>